<proteinExistence type="predicted"/>
<protein>
    <submittedName>
        <fullName evidence="1">Uncharacterized protein</fullName>
    </submittedName>
</protein>
<evidence type="ECO:0000313" key="2">
    <source>
        <dbReference type="Proteomes" id="UP000004849"/>
    </source>
</evidence>
<dbReference type="Proteomes" id="UP000004849">
    <property type="component" value="Unassembled WGS sequence"/>
</dbReference>
<dbReference type="AlphaFoldDB" id="B6VSG2"/>
<sequence>MAIGCVIFRMAYLYIETYRQIIKAINKKAILIGICKYKT</sequence>
<gene>
    <name evidence="1" type="ORF">BACDOR_00192</name>
</gene>
<dbReference type="EMBL" id="ABWZ01000003">
    <property type="protein sequence ID" value="EEB27377.1"/>
    <property type="molecule type" value="Genomic_DNA"/>
</dbReference>
<dbReference type="HOGENOM" id="CLU_3304602_0_0_10"/>
<reference evidence="1 2" key="1">
    <citation type="submission" date="2008-10" db="EMBL/GenBank/DDBJ databases">
        <title>Draft genome sequence of Bacteroides dorei (DSM 17855).</title>
        <authorList>
            <person name="Sudarsanam P."/>
            <person name="Ley R."/>
            <person name="Guruge J."/>
            <person name="Turnbaugh P.J."/>
            <person name="Mahowald M."/>
            <person name="Liep D."/>
            <person name="Gordon J."/>
        </authorList>
    </citation>
    <scope>NUCLEOTIDE SEQUENCE [LARGE SCALE GENOMIC DNA]</scope>
    <source>
        <strain evidence="1 2">DSM 17855</strain>
    </source>
</reference>
<accession>B6VSG2</accession>
<organism evidence="1 2">
    <name type="scientific">Phocaeicola dorei DSM 17855</name>
    <dbReference type="NCBI Taxonomy" id="483217"/>
    <lineage>
        <taxon>Bacteria</taxon>
        <taxon>Pseudomonadati</taxon>
        <taxon>Bacteroidota</taxon>
        <taxon>Bacteroidia</taxon>
        <taxon>Bacteroidales</taxon>
        <taxon>Bacteroidaceae</taxon>
        <taxon>Phocaeicola</taxon>
    </lineage>
</organism>
<reference evidence="1 2" key="2">
    <citation type="submission" date="2008-10" db="EMBL/GenBank/DDBJ databases">
        <authorList>
            <person name="Fulton L."/>
            <person name="Clifton S."/>
            <person name="Fulton B."/>
            <person name="Xu J."/>
            <person name="Minx P."/>
            <person name="Pepin K.H."/>
            <person name="Johnson M."/>
            <person name="Thiruvilangam P."/>
            <person name="Bhonagiri V."/>
            <person name="Nash W.E."/>
            <person name="Mardis E.R."/>
            <person name="Wilson R.K."/>
        </authorList>
    </citation>
    <scope>NUCLEOTIDE SEQUENCE [LARGE SCALE GENOMIC DNA]</scope>
    <source>
        <strain evidence="1 2">DSM 17855</strain>
    </source>
</reference>
<name>B6VSG2_9BACT</name>
<evidence type="ECO:0000313" key="1">
    <source>
        <dbReference type="EMBL" id="EEB27377.1"/>
    </source>
</evidence>